<gene>
    <name evidence="1" type="ORF">CIT37_13300</name>
</gene>
<evidence type="ECO:0000313" key="2">
    <source>
        <dbReference type="Proteomes" id="UP000215703"/>
    </source>
</evidence>
<evidence type="ECO:0008006" key="3">
    <source>
        <dbReference type="Google" id="ProtNLM"/>
    </source>
</evidence>
<dbReference type="KEGG" id="bot:CIT37_13300"/>
<accession>A0A2U8P5S2</accession>
<dbReference type="PANTHER" id="PTHR35271">
    <property type="entry name" value="ABC TRANSPORTER, SUBSTRATE-BINDING LIPOPROTEIN-RELATED"/>
    <property type="match status" value="1"/>
</dbReference>
<proteinExistence type="predicted"/>
<reference evidence="1 2" key="2">
    <citation type="journal article" date="2017" name="Syst. Appl. Microbiol.">
        <title>Soybeans inoculated with root zone soils of Canadian native legumes harbour diverse and novel Bradyrhizobium spp. that possess agricultural potential.</title>
        <authorList>
            <person name="Bromfield E.S.P."/>
            <person name="Cloutier S."/>
            <person name="Tambong J.T."/>
            <person name="Tran Thi T.V."/>
        </authorList>
    </citation>
    <scope>NUCLEOTIDE SEQUENCE [LARGE SCALE GENOMIC DNA]</scope>
    <source>
        <strain evidence="1 2">OO99</strain>
    </source>
</reference>
<dbReference type="CDD" id="cd06325">
    <property type="entry name" value="PBP1_ABC_unchar_transporter"/>
    <property type="match status" value="1"/>
</dbReference>
<dbReference type="EMBL" id="CP029425">
    <property type="protein sequence ID" value="AWL93069.1"/>
    <property type="molecule type" value="Genomic_DNA"/>
</dbReference>
<evidence type="ECO:0000313" key="1">
    <source>
        <dbReference type="EMBL" id="AWL93069.1"/>
    </source>
</evidence>
<dbReference type="AlphaFoldDB" id="A0A2U8P5S2"/>
<protein>
    <recommendedName>
        <fullName evidence="3">ABC transporter substrate-binding protein</fullName>
    </recommendedName>
</protein>
<dbReference type="Proteomes" id="UP000215703">
    <property type="component" value="Chromosome"/>
</dbReference>
<dbReference type="Gene3D" id="3.40.50.2300">
    <property type="match status" value="2"/>
</dbReference>
<dbReference type="PANTHER" id="PTHR35271:SF1">
    <property type="entry name" value="ABC TRANSPORTER, SUBSTRATE-BINDING LIPOPROTEIN"/>
    <property type="match status" value="1"/>
</dbReference>
<organism evidence="1 2">
    <name type="scientific">Bradyrhizobium ottawaense</name>
    <dbReference type="NCBI Taxonomy" id="931866"/>
    <lineage>
        <taxon>Bacteria</taxon>
        <taxon>Pseudomonadati</taxon>
        <taxon>Pseudomonadota</taxon>
        <taxon>Alphaproteobacteria</taxon>
        <taxon>Hyphomicrobiales</taxon>
        <taxon>Nitrobacteraceae</taxon>
        <taxon>Bradyrhizobium</taxon>
    </lineage>
</organism>
<sequence length="338" mass="37055">MVIGIKTMRRRDLLTGVLATATASALQAAERNKVVYRLAVCSQFGLESFTTTHWAILFNRLPQMGFTEGKNLIVDRFSTEGRPERYEEIAWSMVQAKPDVIALGFDHQLILQVARYTTTIPIVASFGDPVAAGIVKNMARPEGNITGVSLDAGIEMQGKHLEILRRAVPSASQVAYLSDRAGWEGSWGKAVREAGQRSGATIIGAPMELSAGETEYRQTFRTMAQQSVQALMVSGLPPNSEHRELILELATQHRLPSITWWTDIAESKQVLLAYAPDWPYYFGIWADEVGQALNGVAPADIPIHQPTKLVLAINLRTAKTLGLEVPATLISSADMVIE</sequence>
<dbReference type="InterPro" id="IPR007487">
    <property type="entry name" value="ABC_transpt-TYRBP-like"/>
</dbReference>
<reference evidence="1 2" key="1">
    <citation type="journal article" date="2014" name="Int. J. Syst. Evol. Microbiol.">
        <title>Bradyrhizobium ottawaense sp. nov., a symbiotic nitrogen fixing bacterium from root nodules of soybeans in Canada.</title>
        <authorList>
            <person name="Yu X."/>
            <person name="Cloutier S."/>
            <person name="Tambong J.T."/>
            <person name="Bromfield E.S."/>
        </authorList>
    </citation>
    <scope>NUCLEOTIDE SEQUENCE [LARGE SCALE GENOMIC DNA]</scope>
    <source>
        <strain evidence="1 2">OO99</strain>
    </source>
</reference>
<dbReference type="Pfam" id="PF04392">
    <property type="entry name" value="ABC_sub_bind"/>
    <property type="match status" value="1"/>
</dbReference>
<name>A0A2U8P5S2_9BRAD</name>